<dbReference type="Pfam" id="PF18765">
    <property type="entry name" value="Polbeta"/>
    <property type="match status" value="1"/>
</dbReference>
<dbReference type="InterPro" id="IPR041633">
    <property type="entry name" value="Polbeta"/>
</dbReference>
<dbReference type="Gene3D" id="3.30.460.10">
    <property type="entry name" value="Beta Polymerase, domain 2"/>
    <property type="match status" value="1"/>
</dbReference>
<dbReference type="PANTHER" id="PTHR43852">
    <property type="entry name" value="NUCLEOTIDYLTRANSFERASE"/>
    <property type="match status" value="1"/>
</dbReference>
<name>A0A0P9L6N6_PSECA</name>
<dbReference type="NCBIfam" id="NF047752">
    <property type="entry name" value="MntA_antitoxin"/>
    <property type="match status" value="1"/>
</dbReference>
<reference evidence="3 5" key="2">
    <citation type="submission" date="2018-08" db="EMBL/GenBank/DDBJ databases">
        <title>Recombination of ecologically and evolutionarily significant loci maintains genetic cohesion in the Pseudomonas syringae species complex.</title>
        <authorList>
            <person name="Dillon M."/>
            <person name="Thakur S."/>
            <person name="Almeida R.N.D."/>
            <person name="Weir B.S."/>
            <person name="Guttman D.S."/>
        </authorList>
    </citation>
    <scope>NUCLEOTIDE SEQUENCE [LARGE SCALE GENOMIC DNA]</scope>
    <source>
        <strain evidence="3 5">ICMP 2821</strain>
    </source>
</reference>
<accession>A0A0P9L6N6</accession>
<comment type="caution">
    <text evidence="2">The sequence shown here is derived from an EMBL/GenBank/DDBJ whole genome shotgun (WGS) entry which is preliminary data.</text>
</comment>
<evidence type="ECO:0000313" key="3">
    <source>
        <dbReference type="EMBL" id="RMN42870.1"/>
    </source>
</evidence>
<dbReference type="InterPro" id="IPR043519">
    <property type="entry name" value="NT_sf"/>
</dbReference>
<evidence type="ECO:0000313" key="4">
    <source>
        <dbReference type="Proteomes" id="UP000050564"/>
    </source>
</evidence>
<dbReference type="CDD" id="cd05403">
    <property type="entry name" value="NT_KNTase_like"/>
    <property type="match status" value="1"/>
</dbReference>
<dbReference type="Proteomes" id="UP000281372">
    <property type="component" value="Unassembled WGS sequence"/>
</dbReference>
<evidence type="ECO:0000259" key="1">
    <source>
        <dbReference type="Pfam" id="PF18765"/>
    </source>
</evidence>
<proteinExistence type="predicted"/>
<dbReference type="EMBL" id="RBOW01000015">
    <property type="protein sequence ID" value="RMN42870.1"/>
    <property type="molecule type" value="Genomic_DNA"/>
</dbReference>
<protein>
    <submittedName>
        <fullName evidence="2">DNA polymerase beta subunit</fullName>
    </submittedName>
</protein>
<reference evidence="2 4" key="1">
    <citation type="submission" date="2015-09" db="EMBL/GenBank/DDBJ databases">
        <title>Genome announcement of multiple Pseudomonas syringae strains.</title>
        <authorList>
            <person name="Thakur S."/>
            <person name="Wang P.W."/>
            <person name="Gong Y."/>
            <person name="Weir B.S."/>
            <person name="Guttman D.S."/>
        </authorList>
    </citation>
    <scope>NUCLEOTIDE SEQUENCE [LARGE SCALE GENOMIC DNA]</scope>
    <source>
        <strain evidence="2 4">ICMP2823</strain>
    </source>
</reference>
<dbReference type="PANTHER" id="PTHR43852:SF2">
    <property type="entry name" value="PROTEIN ADENYLYLTRANSFERASE MNTA"/>
    <property type="match status" value="1"/>
</dbReference>
<dbReference type="InterPro" id="IPR052930">
    <property type="entry name" value="TA_antitoxin_MntA"/>
</dbReference>
<evidence type="ECO:0000313" key="5">
    <source>
        <dbReference type="Proteomes" id="UP000281372"/>
    </source>
</evidence>
<dbReference type="AlphaFoldDB" id="A0A0P9L6N6"/>
<dbReference type="EMBL" id="LJPX01000416">
    <property type="protein sequence ID" value="KPW69976.1"/>
    <property type="molecule type" value="Genomic_DNA"/>
</dbReference>
<dbReference type="PATRIC" id="fig|86840.3.peg.3422"/>
<dbReference type="RefSeq" id="WP_055000701.1">
    <property type="nucleotide sequence ID" value="NZ_FNKU01000001.1"/>
</dbReference>
<evidence type="ECO:0000313" key="2">
    <source>
        <dbReference type="EMBL" id="KPW69976.1"/>
    </source>
</evidence>
<dbReference type="SUPFAM" id="SSF81301">
    <property type="entry name" value="Nucleotidyltransferase"/>
    <property type="match status" value="1"/>
</dbReference>
<sequence>MDTQNLLKHLQSRLPDMLAVYLFGSQATGHAGADSDLDLAVLVPGTLDPIEAWRLAGEIADIVHLPVDLIDLRTASTVMQYQIITKGRRLWGKNEEAGIFEAFVLSEKTSLDSSRAGLLEDIQTRGVIHGR</sequence>
<organism evidence="2 4">
    <name type="scientific">Pseudomonas cannabina</name>
    <dbReference type="NCBI Taxonomy" id="86840"/>
    <lineage>
        <taxon>Bacteria</taxon>
        <taxon>Pseudomonadati</taxon>
        <taxon>Pseudomonadota</taxon>
        <taxon>Gammaproteobacteria</taxon>
        <taxon>Pseudomonadales</taxon>
        <taxon>Pseudomonadaceae</taxon>
        <taxon>Pseudomonas</taxon>
    </lineage>
</organism>
<feature type="domain" description="Polymerase beta nucleotidyltransferase" evidence="1">
    <location>
        <begin position="8"/>
        <end position="96"/>
    </location>
</feature>
<dbReference type="Proteomes" id="UP000050564">
    <property type="component" value="Unassembled WGS sequence"/>
</dbReference>
<gene>
    <name evidence="2" type="ORF">ALO81_02445</name>
    <name evidence="3" type="ORF">ALQ64_02229</name>
</gene>